<feature type="domain" description="AB hydrolase-1" evidence="1">
    <location>
        <begin position="189"/>
        <end position="423"/>
    </location>
</feature>
<dbReference type="PANTHER" id="PTHR43194:SF2">
    <property type="entry name" value="PEROXISOMAL MEMBRANE PROTEIN LPX1"/>
    <property type="match status" value="1"/>
</dbReference>
<name>A0A4Y3WJ09_9PSEU</name>
<dbReference type="OrthoDB" id="5181013at2"/>
<dbReference type="SUPFAM" id="SSF54427">
    <property type="entry name" value="NTF2-like"/>
    <property type="match status" value="1"/>
</dbReference>
<dbReference type="InterPro" id="IPR050228">
    <property type="entry name" value="Carboxylesterase_BioH"/>
</dbReference>
<gene>
    <name evidence="2" type="ORF">PHY01_01620</name>
</gene>
<dbReference type="InterPro" id="IPR032710">
    <property type="entry name" value="NTF2-like_dom_sf"/>
</dbReference>
<dbReference type="Pfam" id="PF00561">
    <property type="entry name" value="Abhydrolase_1"/>
    <property type="match status" value="1"/>
</dbReference>
<dbReference type="InterPro" id="IPR029058">
    <property type="entry name" value="AB_hydrolase_fold"/>
</dbReference>
<comment type="caution">
    <text evidence="2">The sequence shown here is derived from an EMBL/GenBank/DDBJ whole genome shotgun (WGS) entry which is preliminary data.</text>
</comment>
<accession>A0A4Y3WJ09</accession>
<dbReference type="InterPro" id="IPR009959">
    <property type="entry name" value="Cyclase_SnoaL-like"/>
</dbReference>
<dbReference type="GO" id="GO:0030638">
    <property type="term" value="P:polyketide metabolic process"/>
    <property type="evidence" value="ECO:0007669"/>
    <property type="project" value="InterPro"/>
</dbReference>
<organism evidence="2 3">
    <name type="scientific">Pseudonocardia hydrocarbonoxydans</name>
    <dbReference type="NCBI Taxonomy" id="76726"/>
    <lineage>
        <taxon>Bacteria</taxon>
        <taxon>Bacillati</taxon>
        <taxon>Actinomycetota</taxon>
        <taxon>Actinomycetes</taxon>
        <taxon>Pseudonocardiales</taxon>
        <taxon>Pseudonocardiaceae</taxon>
        <taxon>Pseudonocardia</taxon>
    </lineage>
</organism>
<dbReference type="Gene3D" id="3.10.450.50">
    <property type="match status" value="1"/>
</dbReference>
<dbReference type="Pfam" id="PF07366">
    <property type="entry name" value="SnoaL"/>
    <property type="match status" value="1"/>
</dbReference>
<dbReference type="AlphaFoldDB" id="A0A4Y3WJ09"/>
<dbReference type="Gene3D" id="3.40.50.1820">
    <property type="entry name" value="alpha/beta hydrolase"/>
    <property type="match status" value="1"/>
</dbReference>
<protein>
    <recommendedName>
        <fullName evidence="1">AB hydrolase-1 domain-containing protein</fullName>
    </recommendedName>
</protein>
<evidence type="ECO:0000313" key="2">
    <source>
        <dbReference type="EMBL" id="GEC17879.1"/>
    </source>
</evidence>
<dbReference type="RefSeq" id="WP_141276216.1">
    <property type="nucleotide sequence ID" value="NZ_BAAARZ010000017.1"/>
</dbReference>
<reference evidence="2 3" key="1">
    <citation type="submission" date="2019-06" db="EMBL/GenBank/DDBJ databases">
        <title>Whole genome shotgun sequence of Pseudonocardia hydrocarbonoxydans NBRC 14498.</title>
        <authorList>
            <person name="Hosoyama A."/>
            <person name="Uohara A."/>
            <person name="Ohji S."/>
            <person name="Ichikawa N."/>
        </authorList>
    </citation>
    <scope>NUCLEOTIDE SEQUENCE [LARGE SCALE GENOMIC DNA]</scope>
    <source>
        <strain evidence="2 3">NBRC 14498</strain>
    </source>
</reference>
<dbReference type="EMBL" id="BJNG01000001">
    <property type="protein sequence ID" value="GEC17879.1"/>
    <property type="molecule type" value="Genomic_DNA"/>
</dbReference>
<evidence type="ECO:0000259" key="1">
    <source>
        <dbReference type="Pfam" id="PF00561"/>
    </source>
</evidence>
<dbReference type="SUPFAM" id="SSF53474">
    <property type="entry name" value="alpha/beta-Hydrolases"/>
    <property type="match status" value="1"/>
</dbReference>
<evidence type="ECO:0000313" key="3">
    <source>
        <dbReference type="Proteomes" id="UP000320338"/>
    </source>
</evidence>
<dbReference type="Proteomes" id="UP000320338">
    <property type="component" value="Unassembled WGS sequence"/>
</dbReference>
<sequence length="438" mass="46844">MTTTRRTTSTHRLVTDLFRAMADGTEADLARLVHPRAHDREAVIGPPAARTPGPAGWWASTAWLRAGFSELSWELHEILVDDDLAAVHTTMSGRHTGAYHRYGPDGSVVAVRPPTGRPFAVTQTHWFRTADGLLVEHWANRDDLGLAGRLGWLAAPGGGGPAAAARRMDVGDAELEYWERGADAPGPAVLLAHAGMFGEWFRPVFDQPALDGLRVVRVHRAGYGGSSRPDRPLSLADHARQCCALLRGLGVDRAVWVGHSSSACIGLQAALDDPDLIEGLVLLEPAPRPAGPAAEETNARVVGPVMAALADGDVARAADLFLRGVDGLDYRALLRARLGEDAPDRLARDAAYFLTDEIRAAAVDWRFDAALAARVRARTLLVCGAESSRTTPMFAEAVALLAEWMPGARSVELPGVGHGMPLQDPVAVARLVADFVRA</sequence>
<proteinExistence type="predicted"/>
<keyword evidence="3" id="KW-1185">Reference proteome</keyword>
<dbReference type="InterPro" id="IPR000073">
    <property type="entry name" value="AB_hydrolase_1"/>
</dbReference>
<dbReference type="PANTHER" id="PTHR43194">
    <property type="entry name" value="HYDROLASE ALPHA/BETA FOLD FAMILY"/>
    <property type="match status" value="1"/>
</dbReference>
<dbReference type="GO" id="GO:0003824">
    <property type="term" value="F:catalytic activity"/>
    <property type="evidence" value="ECO:0007669"/>
    <property type="project" value="UniProtKB-ARBA"/>
</dbReference>